<feature type="transmembrane region" description="Helical" evidence="5">
    <location>
        <begin position="38"/>
        <end position="57"/>
    </location>
</feature>
<evidence type="ECO:0000256" key="1">
    <source>
        <dbReference type="ARBA" id="ARBA00004141"/>
    </source>
</evidence>
<evidence type="ECO:0000313" key="8">
    <source>
        <dbReference type="Proteomes" id="UP000252792"/>
    </source>
</evidence>
<feature type="domain" description="EamA" evidence="6">
    <location>
        <begin position="158"/>
        <end position="287"/>
    </location>
</feature>
<feature type="transmembrane region" description="Helical" evidence="5">
    <location>
        <begin position="156"/>
        <end position="176"/>
    </location>
</feature>
<feature type="transmembrane region" description="Helical" evidence="5">
    <location>
        <begin position="245"/>
        <end position="264"/>
    </location>
</feature>
<dbReference type="Pfam" id="PF00892">
    <property type="entry name" value="EamA"/>
    <property type="match status" value="2"/>
</dbReference>
<feature type="transmembrane region" description="Helical" evidence="5">
    <location>
        <begin position="78"/>
        <end position="96"/>
    </location>
</feature>
<gene>
    <name evidence="7" type="ORF">DFP80_11656</name>
</gene>
<evidence type="ECO:0000256" key="5">
    <source>
        <dbReference type="SAM" id="Phobius"/>
    </source>
</evidence>
<proteinExistence type="predicted"/>
<keyword evidence="8" id="KW-1185">Reference proteome</keyword>
<dbReference type="OrthoDB" id="554876at2"/>
<evidence type="ECO:0000256" key="4">
    <source>
        <dbReference type="ARBA" id="ARBA00023136"/>
    </source>
</evidence>
<feature type="transmembrane region" description="Helical" evidence="5">
    <location>
        <begin position="215"/>
        <end position="233"/>
    </location>
</feature>
<dbReference type="EMBL" id="QNSE01000016">
    <property type="protein sequence ID" value="RBP79031.1"/>
    <property type="molecule type" value="Genomic_DNA"/>
</dbReference>
<feature type="transmembrane region" description="Helical" evidence="5">
    <location>
        <begin position="126"/>
        <end position="144"/>
    </location>
</feature>
<feature type="transmembrane region" description="Helical" evidence="5">
    <location>
        <begin position="188"/>
        <end position="209"/>
    </location>
</feature>
<comment type="caution">
    <text evidence="7">The sequence shown here is derived from an EMBL/GenBank/DDBJ whole genome shotgun (WGS) entry which is preliminary data.</text>
</comment>
<feature type="domain" description="EamA" evidence="6">
    <location>
        <begin position="12"/>
        <end position="141"/>
    </location>
</feature>
<feature type="transmembrane region" description="Helical" evidence="5">
    <location>
        <begin position="102"/>
        <end position="119"/>
    </location>
</feature>
<feature type="transmembrane region" description="Helical" evidence="5">
    <location>
        <begin position="270"/>
        <end position="289"/>
    </location>
</feature>
<dbReference type="InterPro" id="IPR000620">
    <property type="entry name" value="EamA_dom"/>
</dbReference>
<reference evidence="7 8" key="1">
    <citation type="submission" date="2018-06" db="EMBL/GenBank/DDBJ databases">
        <title>Genomic Encyclopedia of Type Strains, Phase III (KMG-III): the genomes of soil and plant-associated and newly described type strains.</title>
        <authorList>
            <person name="Whitman W."/>
        </authorList>
    </citation>
    <scope>NUCLEOTIDE SEQUENCE [LARGE SCALE GENOMIC DNA]</scope>
    <source>
        <strain evidence="7 8">CECT 7377</strain>
    </source>
</reference>
<dbReference type="PANTHER" id="PTHR22911">
    <property type="entry name" value="ACYL-MALONYL CONDENSING ENZYME-RELATED"/>
    <property type="match status" value="1"/>
</dbReference>
<dbReference type="InterPro" id="IPR037185">
    <property type="entry name" value="EmrE-like"/>
</dbReference>
<organism evidence="7 8">
    <name type="scientific">Marinomonas rhizomae</name>
    <dbReference type="NCBI Taxonomy" id="491948"/>
    <lineage>
        <taxon>Bacteria</taxon>
        <taxon>Pseudomonadati</taxon>
        <taxon>Pseudomonadota</taxon>
        <taxon>Gammaproteobacteria</taxon>
        <taxon>Oceanospirillales</taxon>
        <taxon>Oceanospirillaceae</taxon>
        <taxon>Marinomonas</taxon>
    </lineage>
</organism>
<evidence type="ECO:0000259" key="6">
    <source>
        <dbReference type="Pfam" id="PF00892"/>
    </source>
</evidence>
<protein>
    <submittedName>
        <fullName evidence="7">EamA domain-containing membrane protein RarD</fullName>
    </submittedName>
</protein>
<keyword evidence="3 5" id="KW-1133">Transmembrane helix</keyword>
<dbReference type="GO" id="GO:0016020">
    <property type="term" value="C:membrane"/>
    <property type="evidence" value="ECO:0007669"/>
    <property type="project" value="UniProtKB-SubCell"/>
</dbReference>
<comment type="subcellular location">
    <subcellularLocation>
        <location evidence="1">Membrane</location>
        <topology evidence="1">Multi-pass membrane protein</topology>
    </subcellularLocation>
</comment>
<keyword evidence="2 5" id="KW-0812">Transmembrane</keyword>
<evidence type="ECO:0000256" key="2">
    <source>
        <dbReference type="ARBA" id="ARBA00022692"/>
    </source>
</evidence>
<name>A0A366IW51_9GAMM</name>
<evidence type="ECO:0000256" key="3">
    <source>
        <dbReference type="ARBA" id="ARBA00022989"/>
    </source>
</evidence>
<feature type="transmembrane region" description="Helical" evidence="5">
    <location>
        <begin position="12"/>
        <end position="32"/>
    </location>
</feature>
<dbReference type="AlphaFoldDB" id="A0A366IW51"/>
<sequence length="295" mass="31758">MILSAFHKVPVGIRYVLMSAAGFALMATLVKLVSEQGIPVFEIVAARCLVSFVISYADVKRKGIAVFGHNKKLLFARGFIGTLALMCVYYALATLPLAEATLLQYIHPVFTALLALVFLGERVNNYTIACIFLSLSGLLFIAGADLLSVHHQGLPTLSVALALLGAMGSAIAYVIVRRLSKTEDSSVIILYFPMIAFPLSVLLLGGDFVMPSFDVLILLIFVGVFTQAGQFGLTKAMQTLSAGIASAYSYIQLVFTVLLGWLVFSEVPVMTTWAGGVLIICGALINVYGDLKKKY</sequence>
<accession>A0A366IW51</accession>
<keyword evidence="4 5" id="KW-0472">Membrane</keyword>
<dbReference type="RefSeq" id="WP_113918246.1">
    <property type="nucleotide sequence ID" value="NZ_QNSE01000016.1"/>
</dbReference>
<dbReference type="PANTHER" id="PTHR22911:SF6">
    <property type="entry name" value="SOLUTE CARRIER FAMILY 35 MEMBER G1"/>
    <property type="match status" value="1"/>
</dbReference>
<dbReference type="Gene3D" id="1.10.3730.20">
    <property type="match status" value="1"/>
</dbReference>
<evidence type="ECO:0000313" key="7">
    <source>
        <dbReference type="EMBL" id="RBP79031.1"/>
    </source>
</evidence>
<dbReference type="Proteomes" id="UP000252792">
    <property type="component" value="Unassembled WGS sequence"/>
</dbReference>
<dbReference type="SUPFAM" id="SSF103481">
    <property type="entry name" value="Multidrug resistance efflux transporter EmrE"/>
    <property type="match status" value="2"/>
</dbReference>